<dbReference type="AlphaFoldDB" id="A0A7W1WYM3"/>
<keyword evidence="1" id="KW-0732">Signal</keyword>
<feature type="signal peptide" evidence="1">
    <location>
        <begin position="1"/>
        <end position="23"/>
    </location>
</feature>
<sequence length="94" mass="9794">MIKRLLSSMLLSSTLLFSPFSLAAEPVDINTATAEQIASALNGVGAAKAEAIVAYREAHGPFVAVEQLTDVKGIGPATVDKNRTLILLEAGQAE</sequence>
<protein>
    <submittedName>
        <fullName evidence="2">Helix-hairpin-helix domain-containing protein</fullName>
    </submittedName>
</protein>
<dbReference type="EMBL" id="JACEMT010000046">
    <property type="protein sequence ID" value="MBA4502491.1"/>
    <property type="molecule type" value="Genomic_DNA"/>
</dbReference>
<organism evidence="2 3">
    <name type="scientific">Marinobacterium marinum</name>
    <dbReference type="NCBI Taxonomy" id="2756129"/>
    <lineage>
        <taxon>Bacteria</taxon>
        <taxon>Pseudomonadati</taxon>
        <taxon>Pseudomonadota</taxon>
        <taxon>Gammaproteobacteria</taxon>
        <taxon>Oceanospirillales</taxon>
        <taxon>Oceanospirillaceae</taxon>
        <taxon>Marinobacterium</taxon>
    </lineage>
</organism>
<dbReference type="InterPro" id="IPR051675">
    <property type="entry name" value="Endo/Exo/Phosphatase_dom_1"/>
</dbReference>
<dbReference type="PANTHER" id="PTHR21180">
    <property type="entry name" value="ENDONUCLEASE/EXONUCLEASE/PHOSPHATASE FAMILY DOMAIN-CONTAINING PROTEIN 1"/>
    <property type="match status" value="1"/>
</dbReference>
<dbReference type="SUPFAM" id="SSF47781">
    <property type="entry name" value="RuvA domain 2-like"/>
    <property type="match status" value="1"/>
</dbReference>
<reference evidence="2 3" key="1">
    <citation type="submission" date="2020-07" db="EMBL/GenBank/DDBJ databases">
        <title>Bacterium isolated from marien macroalgae.</title>
        <authorList>
            <person name="Zhu K."/>
            <person name="Lu D."/>
            <person name="Du Z."/>
        </authorList>
    </citation>
    <scope>NUCLEOTIDE SEQUENCE [LARGE SCALE GENOMIC DNA]</scope>
    <source>
        <strain evidence="2 3">3-1745</strain>
    </source>
</reference>
<dbReference type="NCBIfam" id="TIGR00426">
    <property type="entry name" value="competence protein ComEA helix-hairpin-helix repeat region"/>
    <property type="match status" value="1"/>
</dbReference>
<gene>
    <name evidence="2" type="ORF">H1S06_08970</name>
</gene>
<feature type="chain" id="PRO_5030945807" evidence="1">
    <location>
        <begin position="24"/>
        <end position="94"/>
    </location>
</feature>
<dbReference type="GO" id="GO:0015627">
    <property type="term" value="C:type II protein secretion system complex"/>
    <property type="evidence" value="ECO:0007669"/>
    <property type="project" value="TreeGrafter"/>
</dbReference>
<dbReference type="GO" id="GO:0015628">
    <property type="term" value="P:protein secretion by the type II secretion system"/>
    <property type="evidence" value="ECO:0007669"/>
    <property type="project" value="TreeGrafter"/>
</dbReference>
<dbReference type="PANTHER" id="PTHR21180:SF32">
    <property type="entry name" value="ENDONUCLEASE_EXONUCLEASE_PHOSPHATASE FAMILY DOMAIN-CONTAINING PROTEIN 1"/>
    <property type="match status" value="1"/>
</dbReference>
<dbReference type="Gene3D" id="1.10.150.280">
    <property type="entry name" value="AF1531-like domain"/>
    <property type="match status" value="1"/>
</dbReference>
<comment type="caution">
    <text evidence="2">The sequence shown here is derived from an EMBL/GenBank/DDBJ whole genome shotgun (WGS) entry which is preliminary data.</text>
</comment>
<name>A0A7W1WYM3_9GAMM</name>
<evidence type="ECO:0000256" key="1">
    <source>
        <dbReference type="SAM" id="SignalP"/>
    </source>
</evidence>
<evidence type="ECO:0000313" key="3">
    <source>
        <dbReference type="Proteomes" id="UP000538931"/>
    </source>
</evidence>
<dbReference type="InterPro" id="IPR010994">
    <property type="entry name" value="RuvA_2-like"/>
</dbReference>
<evidence type="ECO:0000313" key="2">
    <source>
        <dbReference type="EMBL" id="MBA4502491.1"/>
    </source>
</evidence>
<accession>A0A7W1WYM3</accession>
<dbReference type="Proteomes" id="UP000538931">
    <property type="component" value="Unassembled WGS sequence"/>
</dbReference>
<dbReference type="Pfam" id="PF12836">
    <property type="entry name" value="HHH_3"/>
    <property type="match status" value="1"/>
</dbReference>
<proteinExistence type="predicted"/>
<dbReference type="RefSeq" id="WP_181739329.1">
    <property type="nucleotide sequence ID" value="NZ_JACEMT010000046.1"/>
</dbReference>
<keyword evidence="3" id="KW-1185">Reference proteome</keyword>
<dbReference type="InterPro" id="IPR004509">
    <property type="entry name" value="Competence_ComEA_HhH"/>
</dbReference>